<dbReference type="Pfam" id="PF02464">
    <property type="entry name" value="CinA"/>
    <property type="match status" value="1"/>
</dbReference>
<protein>
    <recommendedName>
        <fullName evidence="1">CinA-like protein</fullName>
    </recommendedName>
</protein>
<dbReference type="Proteomes" id="UP000294830">
    <property type="component" value="Unassembled WGS sequence"/>
</dbReference>
<evidence type="ECO:0000259" key="2">
    <source>
        <dbReference type="SMART" id="SM00852"/>
    </source>
</evidence>
<comment type="caution">
    <text evidence="3">The sequence shown here is derived from an EMBL/GenBank/DDBJ whole genome shotgun (WGS) entry which is preliminary data.</text>
</comment>
<dbReference type="InterPro" id="IPR041424">
    <property type="entry name" value="CinA_KH"/>
</dbReference>
<evidence type="ECO:0000313" key="4">
    <source>
        <dbReference type="Proteomes" id="UP000294830"/>
    </source>
</evidence>
<dbReference type="PANTHER" id="PTHR13939">
    <property type="entry name" value="NICOTINAMIDE-NUCLEOTIDE AMIDOHYDROLASE PNCC"/>
    <property type="match status" value="1"/>
</dbReference>
<feature type="domain" description="MoaB/Mog" evidence="2">
    <location>
        <begin position="4"/>
        <end position="170"/>
    </location>
</feature>
<comment type="similarity">
    <text evidence="1">Belongs to the CinA family.</text>
</comment>
<dbReference type="NCBIfam" id="TIGR00177">
    <property type="entry name" value="molyb_syn"/>
    <property type="match status" value="1"/>
</dbReference>
<sequence length="414" mass="45303">MKVEVITIGDELLIGQVVDTNSAWIGSKLNENGIHLSKITSIGDSKEQIYKALDDAFASADAILMTGGLGPTKDDITKKTLAEYFQCGFKTDQQTLDRVKELLQRRGISVTDINYMQAEVPEVCEVIQNYNGTAPCMVFRKERKLLVSMPGVPFEMKGLMEDAVLNLLIKESGTQAIVHKTIMTTGVPESVLAKRIEEWEIGLPQYMKLAYLPSLYGVRLRITASENRKKDLTDAVEEQVNKLKPILKEDIFSYQDETLEEVVGRMLKSRNLTVATAESCTGGTVASTIVSVPGASLYFKGGVVAYDDEVKKDLLKVNPCTLFTDGAVSKAVIEQMAEGARALLKTDFAIATSGIAGPDGGTESKPVGTTWIAVATPRSTISEVYNFGDNRERTMIRATTAALNMLRIQILRAD</sequence>
<dbReference type="SUPFAM" id="SSF142433">
    <property type="entry name" value="CinA-like"/>
    <property type="match status" value="1"/>
</dbReference>
<evidence type="ECO:0000313" key="3">
    <source>
        <dbReference type="EMBL" id="TCN64488.1"/>
    </source>
</evidence>
<dbReference type="InterPro" id="IPR001453">
    <property type="entry name" value="MoaB/Mog_dom"/>
</dbReference>
<keyword evidence="4" id="KW-1185">Reference proteome</keyword>
<dbReference type="EMBL" id="SLWB01000013">
    <property type="protein sequence ID" value="TCN64488.1"/>
    <property type="molecule type" value="Genomic_DNA"/>
</dbReference>
<dbReference type="OrthoDB" id="9801454at2"/>
<dbReference type="PANTHER" id="PTHR13939:SF0">
    <property type="entry name" value="NMN AMIDOHYDROLASE-LIKE PROTEIN YFAY"/>
    <property type="match status" value="1"/>
</dbReference>
<dbReference type="SUPFAM" id="SSF53218">
    <property type="entry name" value="Molybdenum cofactor biosynthesis proteins"/>
    <property type="match status" value="1"/>
</dbReference>
<dbReference type="NCBIfam" id="TIGR00200">
    <property type="entry name" value="cinA_nterm"/>
    <property type="match status" value="1"/>
</dbReference>
<dbReference type="PIRSF" id="PIRSF006728">
    <property type="entry name" value="CinA"/>
    <property type="match status" value="1"/>
</dbReference>
<dbReference type="RefSeq" id="WP_131839914.1">
    <property type="nucleotide sequence ID" value="NZ_SLWB01000013.1"/>
</dbReference>
<dbReference type="Gene3D" id="3.90.950.20">
    <property type="entry name" value="CinA-like"/>
    <property type="match status" value="1"/>
</dbReference>
<dbReference type="CDD" id="cd00885">
    <property type="entry name" value="cinA"/>
    <property type="match status" value="1"/>
</dbReference>
<dbReference type="InterPro" id="IPR008135">
    <property type="entry name" value="Competence-induced_CinA"/>
</dbReference>
<dbReference type="NCBIfam" id="NF001813">
    <property type="entry name" value="PRK00549.1"/>
    <property type="match status" value="1"/>
</dbReference>
<dbReference type="HAMAP" id="MF_00226_B">
    <property type="entry name" value="CinA_B"/>
    <property type="match status" value="1"/>
</dbReference>
<reference evidence="3 4" key="1">
    <citation type="submission" date="2019-03" db="EMBL/GenBank/DDBJ databases">
        <title>Genomic Encyclopedia of Archaeal and Bacterial Type Strains, Phase II (KMG-II): from individual species to whole genera.</title>
        <authorList>
            <person name="Goeker M."/>
        </authorList>
    </citation>
    <scope>NUCLEOTIDE SEQUENCE [LARGE SCALE GENOMIC DNA]</scope>
    <source>
        <strain evidence="3 4">RL-C</strain>
    </source>
</reference>
<dbReference type="NCBIfam" id="TIGR00199">
    <property type="entry name" value="PncC_domain"/>
    <property type="match status" value="1"/>
</dbReference>
<name>A0A4R2E7H4_9BACT</name>
<dbReference type="InterPro" id="IPR050101">
    <property type="entry name" value="CinA"/>
</dbReference>
<dbReference type="Gene3D" id="3.40.980.10">
    <property type="entry name" value="MoaB/Mog-like domain"/>
    <property type="match status" value="1"/>
</dbReference>
<dbReference type="Pfam" id="PF18146">
    <property type="entry name" value="CinA_KH"/>
    <property type="match status" value="1"/>
</dbReference>
<dbReference type="Pfam" id="PF00994">
    <property type="entry name" value="MoCF_biosynth"/>
    <property type="match status" value="1"/>
</dbReference>
<dbReference type="AlphaFoldDB" id="A0A4R2E7H4"/>
<dbReference type="InterPro" id="IPR008136">
    <property type="entry name" value="CinA_C"/>
</dbReference>
<proteinExistence type="inferred from homology"/>
<evidence type="ECO:0000256" key="1">
    <source>
        <dbReference type="HAMAP-Rule" id="MF_00226"/>
    </source>
</evidence>
<dbReference type="InterPro" id="IPR036653">
    <property type="entry name" value="CinA-like_C"/>
</dbReference>
<organism evidence="3 4">
    <name type="scientific">Acetobacteroides hydrogenigenes</name>
    <dbReference type="NCBI Taxonomy" id="979970"/>
    <lineage>
        <taxon>Bacteria</taxon>
        <taxon>Pseudomonadati</taxon>
        <taxon>Bacteroidota</taxon>
        <taxon>Bacteroidia</taxon>
        <taxon>Bacteroidales</taxon>
        <taxon>Rikenellaceae</taxon>
        <taxon>Acetobacteroides</taxon>
    </lineage>
</organism>
<gene>
    <name evidence="3" type="ORF">CLV25_11312</name>
</gene>
<dbReference type="SMART" id="SM00852">
    <property type="entry name" value="MoCF_biosynth"/>
    <property type="match status" value="1"/>
</dbReference>
<dbReference type="InterPro" id="IPR036425">
    <property type="entry name" value="MoaB/Mog-like_dom_sf"/>
</dbReference>
<accession>A0A4R2E7H4</accession>